<organism evidence="2 3">
    <name type="scientific">Corchorus olitorius</name>
    <dbReference type="NCBI Taxonomy" id="93759"/>
    <lineage>
        <taxon>Eukaryota</taxon>
        <taxon>Viridiplantae</taxon>
        <taxon>Streptophyta</taxon>
        <taxon>Embryophyta</taxon>
        <taxon>Tracheophyta</taxon>
        <taxon>Spermatophyta</taxon>
        <taxon>Magnoliopsida</taxon>
        <taxon>eudicotyledons</taxon>
        <taxon>Gunneridae</taxon>
        <taxon>Pentapetalae</taxon>
        <taxon>rosids</taxon>
        <taxon>malvids</taxon>
        <taxon>Malvales</taxon>
        <taxon>Malvaceae</taxon>
        <taxon>Grewioideae</taxon>
        <taxon>Apeibeae</taxon>
        <taxon>Corchorus</taxon>
    </lineage>
</organism>
<evidence type="ECO:0000313" key="1">
    <source>
        <dbReference type="EMBL" id="OMP12383.1"/>
    </source>
</evidence>
<evidence type="ECO:0000313" key="2">
    <source>
        <dbReference type="EMBL" id="OMP13213.1"/>
    </source>
</evidence>
<accession>A0A1R3L1J0</accession>
<reference evidence="2" key="2">
    <citation type="submission" date="2013-09" db="EMBL/GenBank/DDBJ databases">
        <authorList>
            <person name="Alam M."/>
            <person name="Haque M.S."/>
            <person name="Islam M.S."/>
            <person name="Emdad E.M."/>
            <person name="Islam M.M."/>
            <person name="Ahmed B."/>
            <person name="Halim A."/>
            <person name="Hossen Q.M.M."/>
            <person name="Hossain M.Z."/>
            <person name="Ahmed R."/>
            <person name="Khan M.M."/>
            <person name="Islam R."/>
            <person name="Rashid M.M."/>
            <person name="Khan S.A."/>
            <person name="Rahman M.S."/>
            <person name="Alam M."/>
            <person name="Yahiya A.S."/>
            <person name="Khan M.S."/>
            <person name="Azam M.S."/>
            <person name="Haque T."/>
            <person name="Lashkar M.Z.H."/>
            <person name="Akhand A.I."/>
            <person name="Morshed G."/>
            <person name="Roy S."/>
            <person name="Uddin K.S."/>
            <person name="Rabeya T."/>
            <person name="Hossain A.S."/>
            <person name="Chowdhury A."/>
            <person name="Snigdha A.R."/>
            <person name="Mortoza M.S."/>
            <person name="Matin S.A."/>
            <person name="Hoque S.M.E."/>
            <person name="Islam M.K."/>
            <person name="Roy D.K."/>
            <person name="Haider R."/>
            <person name="Moosa M.M."/>
            <person name="Elias S.M."/>
            <person name="Hasan A.M."/>
            <person name="Jahan S."/>
            <person name="Shafiuddin M."/>
            <person name="Mahmood N."/>
            <person name="Shommy N.S."/>
        </authorList>
    </citation>
    <scope>NUCLEOTIDE SEQUENCE</scope>
    <source>
        <tissue evidence="2">Whole seedlings</tissue>
    </source>
</reference>
<evidence type="ECO:0000313" key="3">
    <source>
        <dbReference type="Proteomes" id="UP000187203"/>
    </source>
</evidence>
<dbReference type="AlphaFoldDB" id="A0A1R3L1J0"/>
<reference evidence="2" key="3">
    <citation type="journal article" date="2017" name="Nat. Plants">
        <title>Comparative genomics of two jute species and insight into fibre biogenesis.</title>
        <authorList>
            <person name="Islam M.S."/>
            <person name="Saito J.A."/>
            <person name="Emdad E.M."/>
            <person name="Ahmed B."/>
            <person name="Islam M.M."/>
            <person name="Halim A."/>
            <person name="Hossen Q.M."/>
            <person name="Hossain M.Z."/>
            <person name="Ahmed R."/>
            <person name="Hossain M.S."/>
            <person name="Kabir S.M."/>
            <person name="Khan M.S."/>
            <person name="Khan M.M."/>
            <person name="Hasan R."/>
            <person name="Aktar N."/>
            <person name="Honi U."/>
            <person name="Islam R."/>
            <person name="Rashid M.M."/>
            <person name="Wan X."/>
            <person name="Hou S."/>
            <person name="Haque T."/>
            <person name="Azam M.S."/>
            <person name="Moosa M.M."/>
            <person name="Elias S.M."/>
            <person name="Hasan A.M."/>
            <person name="Mahmood N."/>
            <person name="Shafiuddin M."/>
            <person name="Shahid S."/>
            <person name="Shommu N.S."/>
            <person name="Jahan S."/>
            <person name="Roy S."/>
            <person name="Chowdhury A."/>
            <person name="Akhand A.I."/>
            <person name="Nisho G.M."/>
            <person name="Uddin K.S."/>
            <person name="Rabeya T."/>
            <person name="Hoque S.M."/>
            <person name="Snigdha A.R."/>
            <person name="Mortoza S."/>
            <person name="Matin S.A."/>
            <person name="Islam M.K."/>
            <person name="Lashkar M.Z."/>
            <person name="Zaman M."/>
            <person name="Yuryev A."/>
            <person name="Uddin M.K."/>
            <person name="Rahman M.S."/>
            <person name="Haque M.S."/>
            <person name="Alam M.M."/>
            <person name="Khan H."/>
            <person name="Alam M."/>
        </authorList>
    </citation>
    <scope>NUCLEOTIDE SEQUENCE</scope>
    <source>
        <tissue evidence="2">Whole seedlings</tissue>
    </source>
</reference>
<sequence>MAVLGHRFDGGMALRSVKGGSLTEGMKIKDKVSKSQREHNFLQLDELL</sequence>
<proteinExistence type="predicted"/>
<keyword evidence="3" id="KW-1185">Reference proteome</keyword>
<dbReference type="Proteomes" id="UP000187203">
    <property type="component" value="Unassembled WGS sequence"/>
</dbReference>
<dbReference type="EMBL" id="AWUE01004849">
    <property type="protein sequence ID" value="OMP13213.1"/>
    <property type="molecule type" value="Genomic_DNA"/>
</dbReference>
<reference evidence="3" key="1">
    <citation type="submission" date="2013-09" db="EMBL/GenBank/DDBJ databases">
        <title>Corchorus olitorius genome sequencing.</title>
        <authorList>
            <person name="Alam M."/>
            <person name="Haque M.S."/>
            <person name="Islam M.S."/>
            <person name="Emdad E.M."/>
            <person name="Islam M.M."/>
            <person name="Ahmed B."/>
            <person name="Halim A."/>
            <person name="Hossen Q.M.M."/>
            <person name="Hossain M.Z."/>
            <person name="Ahmed R."/>
            <person name="Khan M.M."/>
            <person name="Islam R."/>
            <person name="Rashid M.M."/>
            <person name="Khan S.A."/>
            <person name="Rahman M.S."/>
            <person name="Alam M."/>
            <person name="Yahiya A.S."/>
            <person name="Khan M.S."/>
            <person name="Azam M.S."/>
            <person name="Haque T."/>
            <person name="Lashkar M.Z.H."/>
            <person name="Akhand A.I."/>
            <person name="Morshed G."/>
            <person name="Roy S."/>
            <person name="Uddin K.S."/>
            <person name="Rabeya T."/>
            <person name="Hossain A.S."/>
            <person name="Chowdhury A."/>
            <person name="Snigdha A.R."/>
            <person name="Mortoza M.S."/>
            <person name="Matin S.A."/>
            <person name="Hoque S.M.E."/>
            <person name="Islam M.K."/>
            <person name="Roy D.K."/>
            <person name="Haider R."/>
            <person name="Moosa M.M."/>
            <person name="Elias S.M."/>
            <person name="Hasan A.M."/>
            <person name="Jahan S."/>
            <person name="Shafiuddin M."/>
            <person name="Mahmood N."/>
            <person name="Shommy N.S."/>
        </authorList>
    </citation>
    <scope>NUCLEOTIDE SEQUENCE [LARGE SCALE GENOMIC DNA]</scope>
    <source>
        <strain evidence="3">cv. O-4</strain>
    </source>
</reference>
<dbReference type="EMBL" id="AWUE01009450">
    <property type="protein sequence ID" value="OMP12383.1"/>
    <property type="molecule type" value="Genomic_DNA"/>
</dbReference>
<protein>
    <submittedName>
        <fullName evidence="2">Avr9 elicitor response protein</fullName>
    </submittedName>
</protein>
<name>A0A1R3L1J0_9ROSI</name>
<comment type="caution">
    <text evidence="2">The sequence shown here is derived from an EMBL/GenBank/DDBJ whole genome shotgun (WGS) entry which is preliminary data.</text>
</comment>
<gene>
    <name evidence="2" type="ORF">COLO4_02071</name>
    <name evidence="1" type="ORF">COLO4_03264</name>
</gene>